<accession>A0A1W6D037</accession>
<feature type="region of interest" description="Disordered" evidence="1">
    <location>
        <begin position="343"/>
        <end position="362"/>
    </location>
</feature>
<protein>
    <recommendedName>
        <fullName evidence="4">Poly(3-hydroxybutyrate) depolymerase</fullName>
    </recommendedName>
</protein>
<dbReference type="Proteomes" id="UP000193017">
    <property type="component" value="Chromosome"/>
</dbReference>
<dbReference type="Gene3D" id="3.40.50.1820">
    <property type="entry name" value="alpha/beta hydrolase"/>
    <property type="match status" value="2"/>
</dbReference>
<sequence length="362" mass="39829">MPTDLRLDPASVTVSGLSSGGFFAHQFHIAFSQTVAGAGILAGGPYGCVEVIKNPFWPFWKLDRTSAAVVACTHYFGDRYWGLRPNPPRAEDVRKLIEAAHQDGEIDDPAHVADDRVWLFRGELDAVVPAAVAGSLADLYRLLGVDAGALDIEPGNPPRPANHGIPVKSFAADSRFERVDCAEHAPPFVIECGFDAAERLLRHLYPDGFVQDPVDPHDAGSLLAFDQAEFFQPSPSAGLSGAGYIYIPDVCRSEECRLHVAFHGCRQNADARGDERVHDDFVRDAGYNRWAAANRIVVLYPQATEAPGNPRGCWDFWGYSGDRWRTRNGVQMQAVRSMVERLLEQQGQRQSSPEPSPSTFTR</sequence>
<keyword evidence="3" id="KW-1185">Reference proteome</keyword>
<evidence type="ECO:0000313" key="3">
    <source>
        <dbReference type="Proteomes" id="UP000193017"/>
    </source>
</evidence>
<feature type="compositionally biased region" description="Polar residues" evidence="1">
    <location>
        <begin position="345"/>
        <end position="362"/>
    </location>
</feature>
<dbReference type="STRING" id="1945662.B0A89_12925"/>
<dbReference type="PANTHER" id="PTHR42972:SF8">
    <property type="entry name" value="POLYHYDROXYBUTYRATE DEPOLYMERASE"/>
    <property type="match status" value="1"/>
</dbReference>
<dbReference type="EMBL" id="CP020612">
    <property type="protein sequence ID" value="ARJ70399.1"/>
    <property type="molecule type" value="Genomic_DNA"/>
</dbReference>
<organism evidence="2 3">
    <name type="scientific">Paracoccus contaminans</name>
    <dbReference type="NCBI Taxonomy" id="1945662"/>
    <lineage>
        <taxon>Bacteria</taxon>
        <taxon>Pseudomonadati</taxon>
        <taxon>Pseudomonadota</taxon>
        <taxon>Alphaproteobacteria</taxon>
        <taxon>Rhodobacterales</taxon>
        <taxon>Paracoccaceae</taxon>
        <taxon>Paracoccus</taxon>
    </lineage>
</organism>
<gene>
    <name evidence="2" type="ORF">B0A89_12925</name>
</gene>
<evidence type="ECO:0008006" key="4">
    <source>
        <dbReference type="Google" id="ProtNLM"/>
    </source>
</evidence>
<dbReference type="AlphaFoldDB" id="A0A1W6D037"/>
<evidence type="ECO:0000313" key="2">
    <source>
        <dbReference type="EMBL" id="ARJ70399.1"/>
    </source>
</evidence>
<reference evidence="2 3" key="1">
    <citation type="submission" date="2017-03" db="EMBL/GenBank/DDBJ databases">
        <title>Genome sequence of Paracoccus contaminans isolated from a water microcosm.</title>
        <authorList>
            <person name="Aurass P."/>
            <person name="Karste S."/>
            <person name="Trost E."/>
            <person name="Glaeser S.P."/>
            <person name="Kaempfer P."/>
            <person name="Flieger A."/>
        </authorList>
    </citation>
    <scope>NUCLEOTIDE SEQUENCE [LARGE SCALE GENOMIC DNA]</scope>
    <source>
        <strain evidence="3">RKI 16-01929T\LMG 29738T\CCM 8701T\CIP 111112T</strain>
    </source>
</reference>
<evidence type="ECO:0000256" key="1">
    <source>
        <dbReference type="SAM" id="MobiDB-lite"/>
    </source>
</evidence>
<dbReference type="KEGG" id="pcon:B0A89_12925"/>
<dbReference type="SUPFAM" id="SSF53474">
    <property type="entry name" value="alpha/beta-Hydrolases"/>
    <property type="match status" value="1"/>
</dbReference>
<dbReference type="InterPro" id="IPR029058">
    <property type="entry name" value="AB_hydrolase_fold"/>
</dbReference>
<proteinExistence type="predicted"/>
<name>A0A1W6D037_9RHOB</name>
<dbReference type="PANTHER" id="PTHR42972">
    <property type="entry name" value="TOL-PAL SYSTEM PROTEIN TOLB"/>
    <property type="match status" value="1"/>
</dbReference>